<evidence type="ECO:0000313" key="1">
    <source>
        <dbReference type="EMBL" id="WIY47352.1"/>
    </source>
</evidence>
<keyword evidence="2" id="KW-1185">Reference proteome</keyword>
<protein>
    <recommendedName>
        <fullName evidence="3">Phage tail protein</fullName>
    </recommendedName>
</protein>
<name>A0ABY9AK82_PARCI</name>
<evidence type="ECO:0000313" key="2">
    <source>
        <dbReference type="Proteomes" id="UP001242732"/>
    </source>
</evidence>
<sequence length="119" mass="12606">MSTPAKLKKLTIYQGATFRKRLRWESPTGAPIDLTGATARMQVRLEKETPTTLADLTTENGGITLGGASGTVDLYLSDAATAAMGWESGVWDLEIVHPSGDVTRLAEGSIGVSKEVTRG</sequence>
<evidence type="ECO:0008006" key="3">
    <source>
        <dbReference type="Google" id="ProtNLM"/>
    </source>
</evidence>
<proteinExistence type="predicted"/>
<organism evidence="1 2">
    <name type="scientific">Paracidovorax citrulli</name>
    <name type="common">Acidovorax citrulli</name>
    <dbReference type="NCBI Taxonomy" id="80869"/>
    <lineage>
        <taxon>Bacteria</taxon>
        <taxon>Pseudomonadati</taxon>
        <taxon>Pseudomonadota</taxon>
        <taxon>Betaproteobacteria</taxon>
        <taxon>Burkholderiales</taxon>
        <taxon>Comamonadaceae</taxon>
        <taxon>Paracidovorax</taxon>
    </lineage>
</organism>
<dbReference type="EMBL" id="CP127363">
    <property type="protein sequence ID" value="WIY47352.1"/>
    <property type="molecule type" value="Genomic_DNA"/>
</dbReference>
<accession>A0ABY9AK82</accession>
<reference evidence="1 2" key="1">
    <citation type="submission" date="2023-06" db="EMBL/GenBank/DDBJ databases">
        <authorList>
            <person name="Ham H."/>
            <person name="Park D.S."/>
        </authorList>
    </citation>
    <scope>NUCLEOTIDE SEQUENCE [LARGE SCALE GENOMIC DNA]</scope>
    <source>
        <strain evidence="1 2">KACC 17005</strain>
    </source>
</reference>
<dbReference type="GeneID" id="79793235"/>
<dbReference type="Proteomes" id="UP001242732">
    <property type="component" value="Chromosome"/>
</dbReference>
<gene>
    <name evidence="1" type="ORF">QRO08_16110</name>
</gene>
<dbReference type="RefSeq" id="WP_011794857.1">
    <property type="nucleotide sequence ID" value="NZ_CP023687.1"/>
</dbReference>